<organism evidence="2 3">
    <name type="scientific">Culex pipiens pipiens</name>
    <name type="common">Northern house mosquito</name>
    <dbReference type="NCBI Taxonomy" id="38569"/>
    <lineage>
        <taxon>Eukaryota</taxon>
        <taxon>Metazoa</taxon>
        <taxon>Ecdysozoa</taxon>
        <taxon>Arthropoda</taxon>
        <taxon>Hexapoda</taxon>
        <taxon>Insecta</taxon>
        <taxon>Pterygota</taxon>
        <taxon>Neoptera</taxon>
        <taxon>Endopterygota</taxon>
        <taxon>Diptera</taxon>
        <taxon>Nematocera</taxon>
        <taxon>Culicoidea</taxon>
        <taxon>Culicidae</taxon>
        <taxon>Culicinae</taxon>
        <taxon>Culicini</taxon>
        <taxon>Culex</taxon>
        <taxon>Culex</taxon>
    </lineage>
</organism>
<feature type="coiled-coil region" evidence="1">
    <location>
        <begin position="223"/>
        <end position="282"/>
    </location>
</feature>
<keyword evidence="1" id="KW-0175">Coiled coil</keyword>
<evidence type="ECO:0000313" key="3">
    <source>
        <dbReference type="Proteomes" id="UP001562425"/>
    </source>
</evidence>
<sequence>MGSSESKDSGAISHLESSNRALRSQLDQGRDHYNQLELNTKLFQLDQKYTNQRLEEGVSNLWDFGRELEKKQGAWNRITDDRIARNEEIFSGFAKQQELVNFEQDKKLQKLATESSVLAENQQLMANKFGQYVQHNEKQLDGIKEVNEYLLKETSALKGHTRDIDGRLEKYKSWIILAVLGALAVKGNGYKSLLDDRIKRVRIDLKRDIERQNGFNTDLRTKLELLQEQSIKITEDLDKLNEKMEQLSGLLSVQADCLMEYNKDAMVELAALKERNRAFEMNLGDCKSIVLAVVFGWIGIRWLIGEDDVLSRWQRALEAALV</sequence>
<evidence type="ECO:0000256" key="1">
    <source>
        <dbReference type="SAM" id="Coils"/>
    </source>
</evidence>
<comment type="caution">
    <text evidence="2">The sequence shown here is derived from an EMBL/GenBank/DDBJ whole genome shotgun (WGS) entry which is preliminary data.</text>
</comment>
<proteinExistence type="predicted"/>
<reference evidence="2 3" key="1">
    <citation type="submission" date="2024-05" db="EMBL/GenBank/DDBJ databases">
        <title>Culex pipiens pipiens assembly and annotation.</title>
        <authorList>
            <person name="Alout H."/>
            <person name="Durand T."/>
        </authorList>
    </citation>
    <scope>NUCLEOTIDE SEQUENCE [LARGE SCALE GENOMIC DNA]</scope>
    <source>
        <strain evidence="2">HA-2024</strain>
        <tissue evidence="2">Whole body</tissue>
    </source>
</reference>
<protein>
    <submittedName>
        <fullName evidence="2">Uncharacterized protein</fullName>
    </submittedName>
</protein>
<accession>A0ABD1DKT2</accession>
<keyword evidence="3" id="KW-1185">Reference proteome</keyword>
<dbReference type="AlphaFoldDB" id="A0ABD1DKT2"/>
<name>A0ABD1DKT2_CULPP</name>
<dbReference type="Proteomes" id="UP001562425">
    <property type="component" value="Unassembled WGS sequence"/>
</dbReference>
<gene>
    <name evidence="2" type="ORF">pipiens_007505</name>
</gene>
<evidence type="ECO:0000313" key="2">
    <source>
        <dbReference type="EMBL" id="KAL1400353.1"/>
    </source>
</evidence>
<dbReference type="EMBL" id="JBEHCU010005275">
    <property type="protein sequence ID" value="KAL1400353.1"/>
    <property type="molecule type" value="Genomic_DNA"/>
</dbReference>